<dbReference type="InterPro" id="IPR002346">
    <property type="entry name" value="Mopterin_DH_FAD-bd"/>
</dbReference>
<keyword evidence="2" id="KW-0274">FAD</keyword>
<dbReference type="InterPro" id="IPR051312">
    <property type="entry name" value="Diverse_Substr_Oxidored"/>
</dbReference>
<evidence type="ECO:0000256" key="2">
    <source>
        <dbReference type="ARBA" id="ARBA00022827"/>
    </source>
</evidence>
<evidence type="ECO:0000259" key="4">
    <source>
        <dbReference type="PROSITE" id="PS51387"/>
    </source>
</evidence>
<dbReference type="RefSeq" id="WP_123200551.1">
    <property type="nucleotide sequence ID" value="NZ_RJMB01000005.1"/>
</dbReference>
<keyword evidence="6" id="KW-1185">Reference proteome</keyword>
<dbReference type="Gene3D" id="3.30.465.10">
    <property type="match status" value="1"/>
</dbReference>
<dbReference type="InterPro" id="IPR016167">
    <property type="entry name" value="FAD-bd_PCMH_sub1"/>
</dbReference>
<dbReference type="GO" id="GO:0016491">
    <property type="term" value="F:oxidoreductase activity"/>
    <property type="evidence" value="ECO:0007669"/>
    <property type="project" value="UniProtKB-KW"/>
</dbReference>
<evidence type="ECO:0000313" key="6">
    <source>
        <dbReference type="Proteomes" id="UP000269198"/>
    </source>
</evidence>
<dbReference type="InterPro" id="IPR036683">
    <property type="entry name" value="CO_DH_flav_C_dom_sf"/>
</dbReference>
<accession>A0A3N0ED47</accession>
<name>A0A3N0ED47_9ACTN</name>
<evidence type="ECO:0000256" key="3">
    <source>
        <dbReference type="ARBA" id="ARBA00023002"/>
    </source>
</evidence>
<proteinExistence type="predicted"/>
<dbReference type="InterPro" id="IPR036318">
    <property type="entry name" value="FAD-bd_PCMH-like_sf"/>
</dbReference>
<sequence length="286" mass="29867">MKPAAFSYHRARDVDGASELLSQLGGDAKLVAGGQSLVPMMNFRLARPRHLVDIARLDELSHITPDGAGLRIGALTTHHTVETAKARLGGGFAVLSDAMSWVGHVPIRSMGTVGGSLAHADATAEWCLLAVLLDATVTVRGPDRAERTIDAADLFLGFYTTTVEPDEILTEVIFPRPAPHAALTEFAQRHGDFATVAAAVDLDLDGGTVRGGRVALGGVAPVPVRVSAAEEVLRRGGPAGPELFAECATAAASAIDPPADADGSAEYRTNLARTLVTRACEEAAHR</sequence>
<organism evidence="5 6">
    <name type="scientific">Halostreptopolyspora alba</name>
    <dbReference type="NCBI Taxonomy" id="2487137"/>
    <lineage>
        <taxon>Bacteria</taxon>
        <taxon>Bacillati</taxon>
        <taxon>Actinomycetota</taxon>
        <taxon>Actinomycetes</taxon>
        <taxon>Streptosporangiales</taxon>
        <taxon>Nocardiopsidaceae</taxon>
        <taxon>Halostreptopolyspora</taxon>
    </lineage>
</organism>
<dbReference type="Pfam" id="PF00941">
    <property type="entry name" value="FAD_binding_5"/>
    <property type="match status" value="1"/>
</dbReference>
<dbReference type="SUPFAM" id="SSF56176">
    <property type="entry name" value="FAD-binding/transporter-associated domain-like"/>
    <property type="match status" value="1"/>
</dbReference>
<dbReference type="Gene3D" id="3.30.390.50">
    <property type="entry name" value="CO dehydrogenase flavoprotein, C-terminal domain"/>
    <property type="match status" value="1"/>
</dbReference>
<dbReference type="PROSITE" id="PS51387">
    <property type="entry name" value="FAD_PCMH"/>
    <property type="match status" value="1"/>
</dbReference>
<dbReference type="GO" id="GO:0071949">
    <property type="term" value="F:FAD binding"/>
    <property type="evidence" value="ECO:0007669"/>
    <property type="project" value="InterPro"/>
</dbReference>
<comment type="caution">
    <text evidence="5">The sequence shown here is derived from an EMBL/GenBank/DDBJ whole genome shotgun (WGS) entry which is preliminary data.</text>
</comment>
<dbReference type="PANTHER" id="PTHR42659">
    <property type="entry name" value="XANTHINE DEHYDROGENASE SUBUNIT C-RELATED"/>
    <property type="match status" value="1"/>
</dbReference>
<dbReference type="Gene3D" id="3.30.43.10">
    <property type="entry name" value="Uridine Diphospho-n-acetylenolpyruvylglucosamine Reductase, domain 2"/>
    <property type="match status" value="1"/>
</dbReference>
<dbReference type="SMART" id="SM01092">
    <property type="entry name" value="CO_deh_flav_C"/>
    <property type="match status" value="1"/>
</dbReference>
<dbReference type="InterPro" id="IPR005107">
    <property type="entry name" value="CO_DH_flav_C"/>
</dbReference>
<gene>
    <name evidence="5" type="ORF">EFW17_07345</name>
</gene>
<evidence type="ECO:0000313" key="5">
    <source>
        <dbReference type="EMBL" id="RNL85772.1"/>
    </source>
</evidence>
<keyword evidence="3" id="KW-0560">Oxidoreductase</keyword>
<dbReference type="AlphaFoldDB" id="A0A3N0ED47"/>
<evidence type="ECO:0000256" key="1">
    <source>
        <dbReference type="ARBA" id="ARBA00022630"/>
    </source>
</evidence>
<dbReference type="InterPro" id="IPR016169">
    <property type="entry name" value="FAD-bd_PCMH_sub2"/>
</dbReference>
<dbReference type="Proteomes" id="UP000269198">
    <property type="component" value="Unassembled WGS sequence"/>
</dbReference>
<dbReference type="SUPFAM" id="SSF55447">
    <property type="entry name" value="CO dehydrogenase flavoprotein C-terminal domain-like"/>
    <property type="match status" value="1"/>
</dbReference>
<reference evidence="5 6" key="1">
    <citation type="submission" date="2018-11" db="EMBL/GenBank/DDBJ databases">
        <title>The genome draft of YIM 96095.</title>
        <authorList>
            <person name="Tang S.-K."/>
            <person name="Chunyu W.-X."/>
            <person name="Feng Y.-Z."/>
        </authorList>
    </citation>
    <scope>NUCLEOTIDE SEQUENCE [LARGE SCALE GENOMIC DNA]</scope>
    <source>
        <strain evidence="5 6">YIM 96095</strain>
    </source>
</reference>
<dbReference type="OrthoDB" id="9793944at2"/>
<dbReference type="PANTHER" id="PTHR42659:SF2">
    <property type="entry name" value="XANTHINE DEHYDROGENASE SUBUNIT C-RELATED"/>
    <property type="match status" value="1"/>
</dbReference>
<keyword evidence="1" id="KW-0285">Flavoprotein</keyword>
<dbReference type="EMBL" id="RJMB01000005">
    <property type="protein sequence ID" value="RNL85772.1"/>
    <property type="molecule type" value="Genomic_DNA"/>
</dbReference>
<protein>
    <submittedName>
        <fullName evidence="5">Xanthine dehydrogenase family protein subunit M</fullName>
    </submittedName>
</protein>
<dbReference type="InterPro" id="IPR016166">
    <property type="entry name" value="FAD-bd_PCMH"/>
</dbReference>
<dbReference type="Pfam" id="PF03450">
    <property type="entry name" value="CO_deh_flav_C"/>
    <property type="match status" value="1"/>
</dbReference>
<feature type="domain" description="FAD-binding PCMH-type" evidence="4">
    <location>
        <begin position="1"/>
        <end position="179"/>
    </location>
</feature>